<feature type="compositionally biased region" description="Basic and acidic residues" evidence="1">
    <location>
        <begin position="185"/>
        <end position="195"/>
    </location>
</feature>
<protein>
    <recommendedName>
        <fullName evidence="5">Chitinase</fullName>
    </recommendedName>
</protein>
<proteinExistence type="predicted"/>
<dbReference type="AlphaFoldDB" id="A0A2K0TLY7"/>
<name>A0A2K0TLY7_9HYPO</name>
<reference evidence="3 4" key="1">
    <citation type="submission" date="2017-02" db="EMBL/GenBank/DDBJ databases">
        <title>Genomes of Trichoderma spp. with biocontrol activity.</title>
        <authorList>
            <person name="Gardiner D."/>
            <person name="Kazan K."/>
            <person name="Vos C."/>
            <person name="Harvey P."/>
        </authorList>
    </citation>
    <scope>NUCLEOTIDE SEQUENCE [LARGE SCALE GENOMIC DNA]</scope>
    <source>
        <strain evidence="3 4">A5MH</strain>
    </source>
</reference>
<dbReference type="Proteomes" id="UP000236546">
    <property type="component" value="Unassembled WGS sequence"/>
</dbReference>
<organism evidence="3 4">
    <name type="scientific">Trichoderma gamsii</name>
    <dbReference type="NCBI Taxonomy" id="398673"/>
    <lineage>
        <taxon>Eukaryota</taxon>
        <taxon>Fungi</taxon>
        <taxon>Dikarya</taxon>
        <taxon>Ascomycota</taxon>
        <taxon>Pezizomycotina</taxon>
        <taxon>Sordariomycetes</taxon>
        <taxon>Hypocreomycetidae</taxon>
        <taxon>Hypocreales</taxon>
        <taxon>Hypocreaceae</taxon>
        <taxon>Trichoderma</taxon>
    </lineage>
</organism>
<dbReference type="EMBL" id="MTYH01000015">
    <property type="protein sequence ID" value="PNP46532.1"/>
    <property type="molecule type" value="Genomic_DNA"/>
</dbReference>
<sequence>MKTQMLSSVGVFAASAVAQAVLNSGNGFGTLYYDVVDVNGCQDDFSNQNLGFVECNFFTGLSLDQMNTDNVVAMNHTLLAGDLAKYCGKKVIVTTNGVAHDLDLFIGDGCARCAGGPSTNTVWNPDGAPGLDFSFTVAQQLNSNACFNGHFDLSWEILDETVYNFDTNAPGQPTGPVNQRRSANKRSERDSRRRL</sequence>
<evidence type="ECO:0000256" key="1">
    <source>
        <dbReference type="SAM" id="MobiDB-lite"/>
    </source>
</evidence>
<feature type="compositionally biased region" description="Polar residues" evidence="1">
    <location>
        <begin position="166"/>
        <end position="181"/>
    </location>
</feature>
<comment type="caution">
    <text evidence="3">The sequence shown here is derived from an EMBL/GenBank/DDBJ whole genome shotgun (WGS) entry which is preliminary data.</text>
</comment>
<evidence type="ECO:0000313" key="4">
    <source>
        <dbReference type="Proteomes" id="UP000236546"/>
    </source>
</evidence>
<accession>A0A2K0TLY7</accession>
<feature type="region of interest" description="Disordered" evidence="1">
    <location>
        <begin position="166"/>
        <end position="195"/>
    </location>
</feature>
<feature type="signal peptide" evidence="2">
    <location>
        <begin position="1"/>
        <end position="20"/>
    </location>
</feature>
<dbReference type="OrthoDB" id="2564987at2759"/>
<evidence type="ECO:0000256" key="2">
    <source>
        <dbReference type="SAM" id="SignalP"/>
    </source>
</evidence>
<dbReference type="Gene3D" id="2.40.40.10">
    <property type="entry name" value="RlpA-like domain"/>
    <property type="match status" value="1"/>
</dbReference>
<keyword evidence="2" id="KW-0732">Signal</keyword>
<dbReference type="InterPro" id="IPR036908">
    <property type="entry name" value="RlpA-like_sf"/>
</dbReference>
<evidence type="ECO:0008006" key="5">
    <source>
        <dbReference type="Google" id="ProtNLM"/>
    </source>
</evidence>
<evidence type="ECO:0000313" key="3">
    <source>
        <dbReference type="EMBL" id="PNP46532.1"/>
    </source>
</evidence>
<gene>
    <name evidence="3" type="ORF">TGAMA5MH_01990</name>
</gene>
<feature type="chain" id="PRO_5014335137" description="Chitinase" evidence="2">
    <location>
        <begin position="21"/>
        <end position="195"/>
    </location>
</feature>